<dbReference type="Proteomes" id="UP000500882">
    <property type="component" value="Chromosome"/>
</dbReference>
<dbReference type="PANTHER" id="PTHR11927:SF9">
    <property type="entry name" value="L-FUCOSYLTRANSFERASE"/>
    <property type="match status" value="1"/>
</dbReference>
<dbReference type="EMBL" id="AP022660">
    <property type="protein sequence ID" value="BCA50514.1"/>
    <property type="molecule type" value="Genomic_DNA"/>
</dbReference>
<dbReference type="GO" id="GO:0008107">
    <property type="term" value="F:galactoside 2-alpha-L-fucosyltransferase activity"/>
    <property type="evidence" value="ECO:0007669"/>
    <property type="project" value="InterPro"/>
</dbReference>
<sequence>MKHTIIMSGGLGNQMFQYAFYLSMKAKGKKCKIDDTLFYITKMHNGFELKQVFQLQNSLNKPSLLKKIWMQLLRRFKPSLLLCTDSVYQYCPEVYESRCPYFMGDWLSPEYFANIESTIIDTYRFHNIISRNVEIVNQMQVSNSVSIHIRRGDYLNLPNYCVCDEGYYRKAINLITEFVSNPVFYVFSNEPEWCEYFMRKFGVKFVIVDWNQGKYSYQDMYLMTQCKNNIIANSTFSWWGAWLNQYVDKIVIAPRMWFKNNNYNINCPEWRLIDIK</sequence>
<dbReference type="GO" id="GO:0005975">
    <property type="term" value="P:carbohydrate metabolic process"/>
    <property type="evidence" value="ECO:0007669"/>
    <property type="project" value="InterPro"/>
</dbReference>
<keyword evidence="1 3" id="KW-0328">Glycosyltransferase</keyword>
<dbReference type="InterPro" id="IPR002516">
    <property type="entry name" value="Glyco_trans_11"/>
</dbReference>
<dbReference type="CDD" id="cd11301">
    <property type="entry name" value="Fut1_Fut2_like"/>
    <property type="match status" value="1"/>
</dbReference>
<protein>
    <submittedName>
        <fullName evidence="3">Alpha-1,2-fucosyltransferase</fullName>
    </submittedName>
</protein>
<dbReference type="AlphaFoldDB" id="A0A679H7Z7"/>
<keyword evidence="2 3" id="KW-0808">Transferase</keyword>
<proteinExistence type="predicted"/>
<dbReference type="Gene3D" id="3.40.50.11350">
    <property type="match status" value="1"/>
</dbReference>
<reference evidence="3 4" key="1">
    <citation type="submission" date="2020-02" db="EMBL/GenBank/DDBJ databases">
        <title>Whole-genome sequencing and comparative analysis of the genomes of Bacteroides thetaiotaomicron and Escherichia coli isolated from a healthy resident in Vietnam.</title>
        <authorList>
            <person name="Mohsin M."/>
            <person name="Tanaka K."/>
            <person name="Kawahara R."/>
            <person name="Kondo S."/>
            <person name="Noguchi H."/>
            <person name="Motooka D."/>
            <person name="Nakamura S."/>
            <person name="Khong D.T."/>
            <person name="Nguyen T.N."/>
            <person name="Tran H.T."/>
            <person name="Yamamoto Y."/>
        </authorList>
    </citation>
    <scope>NUCLEOTIDE SEQUENCE [LARGE SCALE GENOMIC DNA]</scope>
    <source>
        <strain evidence="3 4">F9-2</strain>
    </source>
</reference>
<evidence type="ECO:0000256" key="2">
    <source>
        <dbReference type="ARBA" id="ARBA00022679"/>
    </source>
</evidence>
<dbReference type="Pfam" id="PF01531">
    <property type="entry name" value="Glyco_transf_11"/>
    <property type="match status" value="1"/>
</dbReference>
<dbReference type="RefSeq" id="WP_172556742.1">
    <property type="nucleotide sequence ID" value="NZ_AP022660.1"/>
</dbReference>
<dbReference type="GO" id="GO:0016020">
    <property type="term" value="C:membrane"/>
    <property type="evidence" value="ECO:0007669"/>
    <property type="project" value="InterPro"/>
</dbReference>
<evidence type="ECO:0000313" key="4">
    <source>
        <dbReference type="Proteomes" id="UP000500882"/>
    </source>
</evidence>
<evidence type="ECO:0000256" key="1">
    <source>
        <dbReference type="ARBA" id="ARBA00022676"/>
    </source>
</evidence>
<dbReference type="PANTHER" id="PTHR11927">
    <property type="entry name" value="GALACTOSIDE 2-L-FUCOSYLTRANSFERASE"/>
    <property type="match status" value="1"/>
</dbReference>
<evidence type="ECO:0000313" key="3">
    <source>
        <dbReference type="EMBL" id="BCA50514.1"/>
    </source>
</evidence>
<gene>
    <name evidence="3" type="ORF">BatF92_24560</name>
</gene>
<name>A0A679H7Z7_BACT4</name>
<organism evidence="3 4">
    <name type="scientific">Bacteroides thetaiotaomicron</name>
    <dbReference type="NCBI Taxonomy" id="818"/>
    <lineage>
        <taxon>Bacteria</taxon>
        <taxon>Pseudomonadati</taxon>
        <taxon>Bacteroidota</taxon>
        <taxon>Bacteroidia</taxon>
        <taxon>Bacteroidales</taxon>
        <taxon>Bacteroidaceae</taxon>
        <taxon>Bacteroides</taxon>
    </lineage>
</organism>
<accession>A0A679H7Z7</accession>